<dbReference type="Pfam" id="PF20511">
    <property type="entry name" value="PMI_typeI_cat"/>
    <property type="match status" value="1"/>
</dbReference>
<dbReference type="InterPro" id="IPR046457">
    <property type="entry name" value="PMI_typeI_cat"/>
</dbReference>
<evidence type="ECO:0000256" key="8">
    <source>
        <dbReference type="PIRSR" id="PIRSR001480-2"/>
    </source>
</evidence>
<sequence>MPRPNLFRLVNPIQEYSWGSDTVIFDAFGWPRTGAPAAELWLGAHASAPSLVQGQVVGQHPDSSFYRMPTAGTDNEISQAGALGDLVRANPDFMLGSAVANEFGPVLPYLLKVLSAAQPLSLQVHPRPHVARAGFQRENTLGLAPDSDQRNYKDAFHKPEMLIALTPFEGLCGFRRPRRTLELLAGLSGSTVASMRSALERQPNAAGVEAALRAALELRNRNCREELDQTIASVERVIVGRKERGERVSRGHVTAIDLARQYPGDPGALVSLLLNRVSLEPGEAVYLAAGQIHAYLGGLGVEVMASSDNVLRAGLTPKRVDTDELMAATDFTPAAPIRPQLRAVPGGLTQYRSPAQEFSLLYGAVGGHALVTQSGPRIVLCLRNALTVRTALGEELSLSAGQSVFAPHGVGPLELIGDAAAVVAYVP</sequence>
<dbReference type="Gene3D" id="1.10.441.10">
    <property type="entry name" value="Phosphomannose Isomerase, domain 2"/>
    <property type="match status" value="1"/>
</dbReference>
<comment type="catalytic activity">
    <reaction evidence="1">
        <text>D-mannose 6-phosphate = D-fructose 6-phosphate</text>
        <dbReference type="Rhea" id="RHEA:12356"/>
        <dbReference type="ChEBI" id="CHEBI:58735"/>
        <dbReference type="ChEBI" id="CHEBI:61527"/>
        <dbReference type="EC" id="5.3.1.8"/>
    </reaction>
</comment>
<dbReference type="AlphaFoldDB" id="A0AAU7DWG2"/>
<feature type="binding site" evidence="8">
    <location>
        <position position="125"/>
    </location>
    <ligand>
        <name>Zn(2+)</name>
        <dbReference type="ChEBI" id="CHEBI:29105"/>
    </ligand>
</feature>
<keyword evidence="5 8" id="KW-0862">Zinc</keyword>
<evidence type="ECO:0000256" key="6">
    <source>
        <dbReference type="ARBA" id="ARBA00023235"/>
    </source>
</evidence>
<evidence type="ECO:0000256" key="2">
    <source>
        <dbReference type="ARBA" id="ARBA00010772"/>
    </source>
</evidence>
<dbReference type="GO" id="GO:0005829">
    <property type="term" value="C:cytosol"/>
    <property type="evidence" value="ECO:0007669"/>
    <property type="project" value="TreeGrafter"/>
</dbReference>
<dbReference type="GO" id="GO:0009298">
    <property type="term" value="P:GDP-mannose biosynthetic process"/>
    <property type="evidence" value="ECO:0007669"/>
    <property type="project" value="InterPro"/>
</dbReference>
<dbReference type="InterPro" id="IPR011051">
    <property type="entry name" value="RmlC_Cupin_sf"/>
</dbReference>
<dbReference type="EC" id="5.3.1.8" evidence="3"/>
<comment type="cofactor">
    <cofactor evidence="8">
        <name>Zn(2+)</name>
        <dbReference type="ChEBI" id="CHEBI:29105"/>
    </cofactor>
    <text evidence="8">Binds 1 zinc ion per subunit.</text>
</comment>
<evidence type="ECO:0000313" key="10">
    <source>
        <dbReference type="EMBL" id="XBH21821.1"/>
    </source>
</evidence>
<dbReference type="CDD" id="cd07011">
    <property type="entry name" value="cupin_PMI_type_I_N"/>
    <property type="match status" value="1"/>
</dbReference>
<feature type="domain" description="Phosphomannose isomerase type I catalytic" evidence="9">
    <location>
        <begin position="6"/>
        <end position="175"/>
    </location>
</feature>
<dbReference type="NCBIfam" id="TIGR00218">
    <property type="entry name" value="manA"/>
    <property type="match status" value="1"/>
</dbReference>
<accession>A0AAU7DWG2</accession>
<dbReference type="InterPro" id="IPR018050">
    <property type="entry name" value="Pmannose_isomerase-type1_CS"/>
</dbReference>
<organism evidence="10">
    <name type="scientific">Jonesiaceae bacterium BS-20</name>
    <dbReference type="NCBI Taxonomy" id="3120821"/>
    <lineage>
        <taxon>Bacteria</taxon>
        <taxon>Bacillati</taxon>
        <taxon>Actinomycetota</taxon>
        <taxon>Actinomycetes</taxon>
        <taxon>Micrococcales</taxon>
        <taxon>Jonesiaceae</taxon>
    </lineage>
</organism>
<dbReference type="GO" id="GO:0008270">
    <property type="term" value="F:zinc ion binding"/>
    <property type="evidence" value="ECO:0007669"/>
    <property type="project" value="InterPro"/>
</dbReference>
<dbReference type="InterPro" id="IPR016305">
    <property type="entry name" value="Mannose-6-P_Isomerase"/>
</dbReference>
<dbReference type="GO" id="GO:0005975">
    <property type="term" value="P:carbohydrate metabolic process"/>
    <property type="evidence" value="ECO:0007669"/>
    <property type="project" value="InterPro"/>
</dbReference>
<evidence type="ECO:0000256" key="7">
    <source>
        <dbReference type="PIRSR" id="PIRSR001480-1"/>
    </source>
</evidence>
<comment type="similarity">
    <text evidence="2">Belongs to the mannose-6-phosphate isomerase type 1 family.</text>
</comment>
<dbReference type="EMBL" id="CP146203">
    <property type="protein sequence ID" value="XBH21821.1"/>
    <property type="molecule type" value="Genomic_DNA"/>
</dbReference>
<keyword evidence="6 10" id="KW-0413">Isomerase</keyword>
<feature type="binding site" evidence="8">
    <location>
        <position position="123"/>
    </location>
    <ligand>
        <name>Zn(2+)</name>
        <dbReference type="ChEBI" id="CHEBI:29105"/>
    </ligand>
</feature>
<protein>
    <recommendedName>
        <fullName evidence="3">mannose-6-phosphate isomerase</fullName>
        <ecNumber evidence="3">5.3.1.8</ecNumber>
    </recommendedName>
</protein>
<feature type="binding site" evidence="8">
    <location>
        <position position="293"/>
    </location>
    <ligand>
        <name>Zn(2+)</name>
        <dbReference type="ChEBI" id="CHEBI:29105"/>
    </ligand>
</feature>
<keyword evidence="4 8" id="KW-0479">Metal-binding</keyword>
<evidence type="ECO:0000256" key="5">
    <source>
        <dbReference type="ARBA" id="ARBA00022833"/>
    </source>
</evidence>
<dbReference type="InterPro" id="IPR001250">
    <property type="entry name" value="Man6P_Isoase-1"/>
</dbReference>
<evidence type="ECO:0000259" key="9">
    <source>
        <dbReference type="Pfam" id="PF20511"/>
    </source>
</evidence>
<feature type="binding site" evidence="8">
    <location>
        <position position="160"/>
    </location>
    <ligand>
        <name>Zn(2+)</name>
        <dbReference type="ChEBI" id="CHEBI:29105"/>
    </ligand>
</feature>
<evidence type="ECO:0000256" key="3">
    <source>
        <dbReference type="ARBA" id="ARBA00011956"/>
    </source>
</evidence>
<dbReference type="SUPFAM" id="SSF51182">
    <property type="entry name" value="RmlC-like cupins"/>
    <property type="match status" value="1"/>
</dbReference>
<dbReference type="InterPro" id="IPR014710">
    <property type="entry name" value="RmlC-like_jellyroll"/>
</dbReference>
<gene>
    <name evidence="10" type="primary">manA</name>
    <name evidence="10" type="ORF">V5R04_00925</name>
</gene>
<evidence type="ECO:0000256" key="1">
    <source>
        <dbReference type="ARBA" id="ARBA00000757"/>
    </source>
</evidence>
<proteinExistence type="inferred from homology"/>
<dbReference type="PROSITE" id="PS00966">
    <property type="entry name" value="PMI_I_2"/>
    <property type="match status" value="1"/>
</dbReference>
<feature type="active site" evidence="7">
    <location>
        <position position="312"/>
    </location>
</feature>
<dbReference type="Gene3D" id="2.60.120.10">
    <property type="entry name" value="Jelly Rolls"/>
    <property type="match status" value="2"/>
</dbReference>
<dbReference type="PANTHER" id="PTHR10309:SF0">
    <property type="entry name" value="MANNOSE-6-PHOSPHATE ISOMERASE"/>
    <property type="match status" value="1"/>
</dbReference>
<dbReference type="PRINTS" id="PR00714">
    <property type="entry name" value="MAN6PISMRASE"/>
</dbReference>
<name>A0AAU7DWG2_9MICO</name>
<dbReference type="PIRSF" id="PIRSF001480">
    <property type="entry name" value="Mannose-6-phosphate_isomerase"/>
    <property type="match status" value="1"/>
</dbReference>
<dbReference type="GO" id="GO:0004476">
    <property type="term" value="F:mannose-6-phosphate isomerase activity"/>
    <property type="evidence" value="ECO:0007669"/>
    <property type="project" value="UniProtKB-EC"/>
</dbReference>
<reference evidence="10" key="1">
    <citation type="submission" date="2024-02" db="EMBL/GenBank/DDBJ databases">
        <title>Tomenella chthoni gen. nov. sp. nov., a member of the family Jonesiaceae isolated from bat guano.</title>
        <authorList>
            <person name="Miller S.L."/>
            <person name="King J."/>
            <person name="Sankaranarayanan K."/>
            <person name="Lawson P.A."/>
        </authorList>
    </citation>
    <scope>NUCLEOTIDE SEQUENCE</scope>
    <source>
        <strain evidence="10">BS-20</strain>
    </source>
</reference>
<evidence type="ECO:0000256" key="4">
    <source>
        <dbReference type="ARBA" id="ARBA00022723"/>
    </source>
</evidence>
<dbReference type="PANTHER" id="PTHR10309">
    <property type="entry name" value="MANNOSE-6-PHOSPHATE ISOMERASE"/>
    <property type="match status" value="1"/>
</dbReference>